<dbReference type="EMBL" id="JACEGE010000034">
    <property type="protein sequence ID" value="MBA2796800.1"/>
    <property type="molecule type" value="Genomic_DNA"/>
</dbReference>
<name>A0A7V9WTI7_STRPO</name>
<accession>A0A7V9WTI7</accession>
<dbReference type="Proteomes" id="UP000524462">
    <property type="component" value="Unassembled WGS sequence"/>
</dbReference>
<dbReference type="AlphaFoldDB" id="A0A7V9WTI7"/>
<evidence type="ECO:0000313" key="1">
    <source>
        <dbReference type="EMBL" id="MBA2796800.1"/>
    </source>
</evidence>
<dbReference type="RefSeq" id="WP_181460660.1">
    <property type="nucleotide sequence ID" value="NZ_JACEGE010000034.1"/>
</dbReference>
<comment type="caution">
    <text evidence="1">The sequence shown here is derived from an EMBL/GenBank/DDBJ whole genome shotgun (WGS) entry which is preliminary data.</text>
</comment>
<proteinExistence type="predicted"/>
<gene>
    <name evidence="1" type="ORF">H1B29_09980</name>
</gene>
<protein>
    <submittedName>
        <fullName evidence="1">Sigma-70 family RNA polymerase sigma factor</fullName>
    </submittedName>
</protein>
<reference evidence="1 2" key="1">
    <citation type="submission" date="2020-07" db="EMBL/GenBank/DDBJ databases">
        <title>Molecular and genomic characterization of Streptococcus porcinus isolated from diseased swine in Brazil.</title>
        <authorList>
            <person name="Moreno L.Z."/>
            <person name="Matajira C.E.C."/>
            <person name="Poor A.P."/>
            <person name="Dutra M.C."/>
            <person name="Moreno A.M."/>
        </authorList>
    </citation>
    <scope>NUCLEOTIDE SEQUENCE [LARGE SCALE GENOMIC DNA]</scope>
    <source>
        <strain evidence="1 2">SP0816-2</strain>
    </source>
</reference>
<organism evidence="1 2">
    <name type="scientific">Streptococcus porcinus</name>
    <dbReference type="NCBI Taxonomy" id="1340"/>
    <lineage>
        <taxon>Bacteria</taxon>
        <taxon>Bacillati</taxon>
        <taxon>Bacillota</taxon>
        <taxon>Bacilli</taxon>
        <taxon>Lactobacillales</taxon>
        <taxon>Streptococcaceae</taxon>
        <taxon>Streptococcus</taxon>
    </lineage>
</organism>
<sequence length="182" mass="22042">MFFFVTFFYNMTIILKEGVTKKSMYNSELNEIFSHVKPIIFKLMRTYFIQLWETDDWLQEGRLVLYNLIESNPELLTNQKKLFVYFKTKFSSHIKDNIRHQESFKRKLNRLPYQEISEVSHRIPEKGLILDDFVAYQSIIEELKPYLTTKEKSQFKALLRGERFSGRKSLLRKLKPFFIDFQ</sequence>
<evidence type="ECO:0000313" key="2">
    <source>
        <dbReference type="Proteomes" id="UP000524462"/>
    </source>
</evidence>